<comment type="similarity">
    <text evidence="10">Belongs to the exportin family.</text>
</comment>
<keyword evidence="4 10" id="KW-0963">Cytoplasm</keyword>
<evidence type="ECO:0000256" key="6">
    <source>
        <dbReference type="ARBA" id="ARBA00022884"/>
    </source>
</evidence>
<dbReference type="InterPro" id="IPR011989">
    <property type="entry name" value="ARM-like"/>
</dbReference>
<comment type="function">
    <text evidence="10">tRNA nucleus export receptor which facilitates tRNA translocation across the nuclear pore complex.</text>
</comment>
<dbReference type="Pfam" id="PF19282">
    <property type="entry name" value="Exportin-T"/>
    <property type="match status" value="1"/>
</dbReference>
<evidence type="ECO:0000256" key="1">
    <source>
        <dbReference type="ARBA" id="ARBA00004496"/>
    </source>
</evidence>
<evidence type="ECO:0000256" key="7">
    <source>
        <dbReference type="ARBA" id="ARBA00023242"/>
    </source>
</evidence>
<dbReference type="Gene3D" id="1.25.10.10">
    <property type="entry name" value="Leucine-rich Repeat Variant"/>
    <property type="match status" value="1"/>
</dbReference>
<evidence type="ECO:0000259" key="11">
    <source>
        <dbReference type="Pfam" id="PF08389"/>
    </source>
</evidence>
<dbReference type="InterPro" id="IPR040017">
    <property type="entry name" value="XPOT"/>
</dbReference>
<reference evidence="13 14" key="2">
    <citation type="submission" date="2018-11" db="EMBL/GenBank/DDBJ databases">
        <authorList>
            <consortium name="Pathogen Informatics"/>
        </authorList>
    </citation>
    <scope>NUCLEOTIDE SEQUENCE [LARGE SCALE GENOMIC DNA]</scope>
    <source>
        <strain evidence="13 14">NST_G2</strain>
    </source>
</reference>
<protein>
    <recommendedName>
        <fullName evidence="2 10">Exportin-T</fullName>
    </recommendedName>
    <alternativeName>
        <fullName evidence="8 10">Exportin(tRNA)</fullName>
    </alternativeName>
    <alternativeName>
        <fullName evidence="9 10">tRNA exportin</fullName>
    </alternativeName>
</protein>
<dbReference type="GO" id="GO:0000049">
    <property type="term" value="F:tRNA binding"/>
    <property type="evidence" value="ECO:0007669"/>
    <property type="project" value="UniProtKB-UniRule"/>
</dbReference>
<dbReference type="InterPro" id="IPR045546">
    <property type="entry name" value="Exportin-T_C"/>
</dbReference>
<evidence type="ECO:0000256" key="3">
    <source>
        <dbReference type="ARBA" id="ARBA00022448"/>
    </source>
</evidence>
<evidence type="ECO:0000313" key="14">
    <source>
        <dbReference type="Proteomes" id="UP000275846"/>
    </source>
</evidence>
<dbReference type="InterPro" id="IPR013598">
    <property type="entry name" value="Exportin-1/Importin-b-like"/>
</dbReference>
<dbReference type="OrthoDB" id="26399at2759"/>
<dbReference type="AlphaFoldDB" id="A0A183TJI3"/>
<dbReference type="EMBL" id="UYSU01041328">
    <property type="protein sequence ID" value="VDM03017.1"/>
    <property type="molecule type" value="Genomic_DNA"/>
</dbReference>
<dbReference type="PANTHER" id="PTHR15952:SF11">
    <property type="entry name" value="EXPORTIN-T"/>
    <property type="match status" value="1"/>
</dbReference>
<evidence type="ECO:0000256" key="4">
    <source>
        <dbReference type="ARBA" id="ARBA00022490"/>
    </source>
</evidence>
<keyword evidence="6 10" id="KW-0694">RNA-binding</keyword>
<accession>A0A183TJI3</accession>
<evidence type="ECO:0000256" key="5">
    <source>
        <dbReference type="ARBA" id="ARBA00022555"/>
    </source>
</evidence>
<dbReference type="SUPFAM" id="SSF48371">
    <property type="entry name" value="ARM repeat"/>
    <property type="match status" value="1"/>
</dbReference>
<dbReference type="GO" id="GO:0005737">
    <property type="term" value="C:cytoplasm"/>
    <property type="evidence" value="ECO:0007669"/>
    <property type="project" value="UniProtKB-SubCell"/>
</dbReference>
<dbReference type="WBParaSite" id="SSLN_0001726601-mRNA-1">
    <property type="protein sequence ID" value="SSLN_0001726601-mRNA-1"/>
    <property type="gene ID" value="SSLN_0001726601"/>
</dbReference>
<dbReference type="GO" id="GO:0016363">
    <property type="term" value="C:nuclear matrix"/>
    <property type="evidence" value="ECO:0007669"/>
    <property type="project" value="TreeGrafter"/>
</dbReference>
<evidence type="ECO:0000256" key="10">
    <source>
        <dbReference type="RuleBase" id="RU366037"/>
    </source>
</evidence>
<sequence length="790" mass="88629">MELYLDSLRNVSMLTEHESVVNQQKLIELIEHLSSTQNWEFCSSFLVENLERCDSVTALNSFQNSAAFFVCCRSIELFIKVPYVLLFSFIFVLRTASRPLTLAEVPKVSAFITRWIRAFISCCSGHATSQIIKKKVAQFTCLSIIRYYPQHWPTAFDEILAIFSNFSGKLCLFVMNKTDRPITPPLSKSHPNLASLLSVFLEILKELDSFVLNRDAQLTSEEVSRANSIKDSMRVTCLPAIIHTMTQFMRNLDASEHADCELISSCLQILGLYASWIDVSLIVNIECFSILRTLVCCPTPSLLTGVCQLLKGLVCKGMAPFPDKLSLIIGIWSESLEPMMSVPFIARAIANAPFPHPSKDDEISEVTELIEDFSTLFGSIGYNLVEAYRTLVSSNVCGGPNTVDTSIFSRSPSVSSQALHSALDQCLEKLEMVFDVSISLLAHPDSNVSQGVLPFIGDYLGLLKTGAISDQSGKLSKSPTTNVQADGEKKILLELSEPRQFKLDRLLQVLLDKLKYPTDASAEEMEDFEEDRQEFLGIVRIVARIQGALVLKTIQTTLQNFLTRLPAVGAKDFRDDNLAHLDACLYLFFSLGEFLKVRLVLFKILASAPRNDHFSQAYVHGEKMSEIMTSICDSSISSIDYFPVQLNFFEIIGRYDKFFNTHPKLLLNVLAVRDSMMRPNHAGFHAGRGCADQIFKLRRILEFRHSQQQPTAVWFVDFAAAFDSIHRESLWRRNALDCLPLKIIAMINAYYSSTTALVLVHSNLSQPFGLAFDKFVSCRPFCSTTLSTGF</sequence>
<organism evidence="15">
    <name type="scientific">Schistocephalus solidus</name>
    <name type="common">Tapeworm</name>
    <dbReference type="NCBI Taxonomy" id="70667"/>
    <lineage>
        <taxon>Eukaryota</taxon>
        <taxon>Metazoa</taxon>
        <taxon>Spiralia</taxon>
        <taxon>Lophotrochozoa</taxon>
        <taxon>Platyhelminthes</taxon>
        <taxon>Cestoda</taxon>
        <taxon>Eucestoda</taxon>
        <taxon>Diphyllobothriidea</taxon>
        <taxon>Diphyllobothriidae</taxon>
        <taxon>Schistocephalus</taxon>
    </lineage>
</organism>
<dbReference type="GO" id="GO:0031267">
    <property type="term" value="F:small GTPase binding"/>
    <property type="evidence" value="ECO:0007669"/>
    <property type="project" value="InterPro"/>
</dbReference>
<dbReference type="PANTHER" id="PTHR15952">
    <property type="entry name" value="EXPORTIN-T/LOS1"/>
    <property type="match status" value="1"/>
</dbReference>
<evidence type="ECO:0000313" key="13">
    <source>
        <dbReference type="EMBL" id="VDM03017.1"/>
    </source>
</evidence>
<feature type="domain" description="Exportin-1/Importin-beta-like" evidence="11">
    <location>
        <begin position="130"/>
        <end position="292"/>
    </location>
</feature>
<dbReference type="Proteomes" id="UP000275846">
    <property type="component" value="Unassembled WGS sequence"/>
</dbReference>
<keyword evidence="14" id="KW-1185">Reference proteome</keyword>
<dbReference type="GO" id="GO:0071528">
    <property type="term" value="P:tRNA re-export from nucleus"/>
    <property type="evidence" value="ECO:0007669"/>
    <property type="project" value="UniProtKB-UniRule"/>
</dbReference>
<feature type="domain" description="Exportin-T C-terminal" evidence="12">
    <location>
        <begin position="496"/>
        <end position="671"/>
    </location>
</feature>
<dbReference type="Pfam" id="PF08389">
    <property type="entry name" value="Xpo1"/>
    <property type="match status" value="1"/>
</dbReference>
<reference evidence="15" key="1">
    <citation type="submission" date="2016-06" db="UniProtKB">
        <authorList>
            <consortium name="WormBaseParasite"/>
        </authorList>
    </citation>
    <scope>IDENTIFICATION</scope>
</reference>
<evidence type="ECO:0000313" key="15">
    <source>
        <dbReference type="WBParaSite" id="SSLN_0001726601-mRNA-1"/>
    </source>
</evidence>
<evidence type="ECO:0000256" key="9">
    <source>
        <dbReference type="ARBA" id="ARBA00032199"/>
    </source>
</evidence>
<dbReference type="STRING" id="70667.A0A183TJI3"/>
<dbReference type="GO" id="GO:0005643">
    <property type="term" value="C:nuclear pore"/>
    <property type="evidence" value="ECO:0007669"/>
    <property type="project" value="TreeGrafter"/>
</dbReference>
<keyword evidence="3 10" id="KW-0813">Transport</keyword>
<proteinExistence type="inferred from homology"/>
<keyword evidence="5 10" id="KW-0820">tRNA-binding</keyword>
<gene>
    <name evidence="13" type="ORF">SSLN_LOCUS16631</name>
</gene>
<comment type="subcellular location">
    <subcellularLocation>
        <location evidence="1 10">Cytoplasm</location>
    </subcellularLocation>
    <subcellularLocation>
        <location evidence="10">Nucleus</location>
    </subcellularLocation>
    <text evidence="10">Shuttles between the nucleus and the cytoplasm.</text>
</comment>
<name>A0A183TJI3_SCHSO</name>
<evidence type="ECO:0000256" key="8">
    <source>
        <dbReference type="ARBA" id="ARBA00029784"/>
    </source>
</evidence>
<keyword evidence="7 10" id="KW-0539">Nucleus</keyword>
<evidence type="ECO:0000256" key="2">
    <source>
        <dbReference type="ARBA" id="ARBA00018928"/>
    </source>
</evidence>
<evidence type="ECO:0000259" key="12">
    <source>
        <dbReference type="Pfam" id="PF19282"/>
    </source>
</evidence>
<dbReference type="InterPro" id="IPR016024">
    <property type="entry name" value="ARM-type_fold"/>
</dbReference>